<feature type="transmembrane region" description="Helical" evidence="2">
    <location>
        <begin position="41"/>
        <end position="62"/>
    </location>
</feature>
<dbReference type="PANTHER" id="PTHR43318:SF1">
    <property type="entry name" value="POLYSACCHARIDE BIOSYNTHESIS PROTEIN EPSC-RELATED"/>
    <property type="match status" value="1"/>
</dbReference>
<dbReference type="AlphaFoldDB" id="F0RXL8"/>
<reference evidence="5" key="1">
    <citation type="submission" date="2011-02" db="EMBL/GenBank/DDBJ databases">
        <title>Complete sequence of Spirochaeta sp. Buddy.</title>
        <authorList>
            <person name="Lucas S."/>
            <person name="Copeland A."/>
            <person name="Lapidus A."/>
            <person name="Cheng J.-F."/>
            <person name="Goodwin L."/>
            <person name="Pitluck S."/>
            <person name="Zeytun A."/>
            <person name="Detter J.C."/>
            <person name="Han C."/>
            <person name="Tapia R."/>
            <person name="Land M."/>
            <person name="Hauser L."/>
            <person name="Kyrpides N."/>
            <person name="Ivanova N."/>
            <person name="Mikhailova N."/>
            <person name="Pagani I."/>
            <person name="Ritalahti K.M."/>
            <person name="Loeffler F.E."/>
            <person name="Woyke T."/>
        </authorList>
    </citation>
    <scope>NUCLEOTIDE SEQUENCE [LARGE SCALE GENOMIC DNA]</scope>
    <source>
        <strain evidence="5">ATCC BAA-1886 / DSM 22777 / Buddy</strain>
    </source>
</reference>
<dbReference type="OrthoDB" id="9803111at2"/>
<dbReference type="InterPro" id="IPR003869">
    <property type="entry name" value="Polysac_CapD-like"/>
</dbReference>
<dbReference type="InterPro" id="IPR036291">
    <property type="entry name" value="NAD(P)-bd_dom_sf"/>
</dbReference>
<sequence>MGSSVRNRIQRQLLLMAIDAILLCICAALSLWIVYATYDATVVMFTLFASMILLLSLSMTRFYYIRVSEGSLDLVNRAVAGFLLPALVSVLLPLFLQGIHSLWIPYFVVFWGSSFLTMLGIRFAYRSFRNYYTRQTHNNNPRTVIYGAGELGNALVRQYQRGKLPYHIAAFIDDNAALKGTYLLGIRVWGTVDDLSEVLAQVHAKVLIIAITHIDQARMLTAIDAARDAGCDIKVIPSLFEMQQGAKELDLRNLDYGDLLGRSLISIDKEPIKKMVLQKRVLITGAGGSIGSEICKQLLTYGPAQLILLDIDETELHDLSLRLHNYQKEWSDLVVPVVCDIKNRKKIDRIMEQYKPQLVFHAAAYKHVPLQELYPEEAITTNILGSYAVLKSAKEHRVEKVVVISTDKAVNPTNVMGATKRVVELMAGMLNSSETEMVCVRFGNVLGSRGSMLPLFMEQIKAGVPITVTHKDIIRYFMAIPEAVGLVFKAASMAKGGEVMVLDMGQPVRIYDFAEKLVKYYGDGRSQVIVTGLRPGEKLYEELLANKDTTIATEDKLVFKAQVSNHELSELTFLNHYLTTFQNGNPDEMLAMLHQLVPEFNNPKM</sequence>
<evidence type="ECO:0000313" key="4">
    <source>
        <dbReference type="EMBL" id="ADY12068.1"/>
    </source>
</evidence>
<organism evidence="4 5">
    <name type="scientific">Sphaerochaeta globosa (strain ATCC BAA-1886 / DSM 22777 / Buddy)</name>
    <name type="common">Spirochaeta sp. (strain Buddy)</name>
    <dbReference type="NCBI Taxonomy" id="158189"/>
    <lineage>
        <taxon>Bacteria</taxon>
        <taxon>Pseudomonadati</taxon>
        <taxon>Spirochaetota</taxon>
        <taxon>Spirochaetia</taxon>
        <taxon>Spirochaetales</taxon>
        <taxon>Sphaerochaetaceae</taxon>
        <taxon>Sphaerochaeta</taxon>
    </lineage>
</organism>
<name>F0RXL8_SPHGB</name>
<dbReference type="Proteomes" id="UP000008466">
    <property type="component" value="Chromosome"/>
</dbReference>
<evidence type="ECO:0000256" key="1">
    <source>
        <dbReference type="ARBA" id="ARBA00007430"/>
    </source>
</evidence>
<dbReference type="SUPFAM" id="SSF53335">
    <property type="entry name" value="S-adenosyl-L-methionine-dependent methyltransferases"/>
    <property type="match status" value="1"/>
</dbReference>
<dbReference type="eggNOG" id="COG1086">
    <property type="taxonomic scope" value="Bacteria"/>
</dbReference>
<evidence type="ECO:0000256" key="2">
    <source>
        <dbReference type="SAM" id="Phobius"/>
    </source>
</evidence>
<dbReference type="EMBL" id="CP002541">
    <property type="protein sequence ID" value="ADY12068.1"/>
    <property type="molecule type" value="Genomic_DNA"/>
</dbReference>
<feature type="transmembrane region" description="Helical" evidence="2">
    <location>
        <begin position="12"/>
        <end position="35"/>
    </location>
</feature>
<accession>F0RXL8</accession>
<keyword evidence="2" id="KW-0472">Membrane</keyword>
<keyword evidence="2" id="KW-1133">Transmembrane helix</keyword>
<proteinExistence type="inferred from homology"/>
<gene>
    <name evidence="4" type="ordered locus">SpiBuddy_0228</name>
</gene>
<keyword evidence="5" id="KW-1185">Reference proteome</keyword>
<dbReference type="Pfam" id="PF02719">
    <property type="entry name" value="Polysacc_synt_2"/>
    <property type="match status" value="1"/>
</dbReference>
<protein>
    <submittedName>
        <fullName evidence="4">Polysaccharide biosynthesis protein CapD</fullName>
    </submittedName>
</protein>
<feature type="transmembrane region" description="Helical" evidence="2">
    <location>
        <begin position="102"/>
        <end position="125"/>
    </location>
</feature>
<dbReference type="KEGG" id="sbu:SpiBuddy_0228"/>
<feature type="domain" description="Polysaccharide biosynthesis protein CapD-like" evidence="3">
    <location>
        <begin position="281"/>
        <end position="560"/>
    </location>
</feature>
<comment type="similarity">
    <text evidence="1">Belongs to the polysaccharide synthase family.</text>
</comment>
<dbReference type="CDD" id="cd05237">
    <property type="entry name" value="UDP_invert_4-6DH_SDR_e"/>
    <property type="match status" value="1"/>
</dbReference>
<feature type="transmembrane region" description="Helical" evidence="2">
    <location>
        <begin position="74"/>
        <end position="96"/>
    </location>
</feature>
<dbReference type="Gene3D" id="3.40.50.720">
    <property type="entry name" value="NAD(P)-binding Rossmann-like Domain"/>
    <property type="match status" value="2"/>
</dbReference>
<evidence type="ECO:0000259" key="3">
    <source>
        <dbReference type="Pfam" id="PF02719"/>
    </source>
</evidence>
<dbReference type="HOGENOM" id="CLU_013560_5_2_12"/>
<dbReference type="SUPFAM" id="SSF51735">
    <property type="entry name" value="NAD(P)-binding Rossmann-fold domains"/>
    <property type="match status" value="1"/>
</dbReference>
<dbReference type="STRING" id="158189.SpiBuddy_0228"/>
<evidence type="ECO:0000313" key="5">
    <source>
        <dbReference type="Proteomes" id="UP000008466"/>
    </source>
</evidence>
<dbReference type="PANTHER" id="PTHR43318">
    <property type="entry name" value="UDP-N-ACETYLGLUCOSAMINE 4,6-DEHYDRATASE"/>
    <property type="match status" value="1"/>
</dbReference>
<dbReference type="InterPro" id="IPR051203">
    <property type="entry name" value="Polysaccharide_Synthase-Rel"/>
</dbReference>
<keyword evidence="2" id="KW-0812">Transmembrane</keyword>
<dbReference type="InterPro" id="IPR029063">
    <property type="entry name" value="SAM-dependent_MTases_sf"/>
</dbReference>
<dbReference type="Pfam" id="PF13727">
    <property type="entry name" value="CoA_binding_3"/>
    <property type="match status" value="1"/>
</dbReference>